<evidence type="ECO:0000313" key="10">
    <source>
        <dbReference type="Proteomes" id="UP000468828"/>
    </source>
</evidence>
<sequence length="461" mass="46575">MSVSTGLISGINYDTMIGQLMQVEANPQKLLQNKLVDTKADAAAYRAVNTKFDALRSAAEALTKSVTFAAAKASSTSTDVVATASPTAQPGSQVSFSVLSVARTHAEVTSGEWGSRTAAAATGGPGWPLTITDGAGKSATVSLPADGTLTDAASAINSAGLGVRATVVQLAADRFRLQLTSTTSGEDGVFTVSETPRTDGAMTGGFTLLAQGQDATLDLGGPGLIAKSATNTFTDLVPGVTFTVGKADTTGTTTTVSVASDPTAVSTAVKTMVDAANAVLSAIAAQTDTSSGSKAALKGDSTLRSLTSSVLSTISTAIGGASTSSVGISLTRDGRFSFDSEKFTAALAADPAKAQALVNGSDAVTAPDGTVTPAVKGVAQRLLELSKQASNATTGILVLRAKGEDDEALGLTSQIEDWDRRLQLREASITARFNAMETALGTLQSKSSWLSSQLASLSKSS</sequence>
<dbReference type="AlphaFoldDB" id="A0A6P0HAE3"/>
<dbReference type="EMBL" id="JAAGWH010000033">
    <property type="protein sequence ID" value="NEK94918.1"/>
    <property type="molecule type" value="Genomic_DNA"/>
</dbReference>
<proteinExistence type="inferred from homology"/>
<keyword evidence="3" id="KW-0175">Coiled coil</keyword>
<evidence type="ECO:0000259" key="6">
    <source>
        <dbReference type="Pfam" id="PF02465"/>
    </source>
</evidence>
<keyword evidence="9" id="KW-0969">Cilium</keyword>
<evidence type="ECO:0000256" key="2">
    <source>
        <dbReference type="ARBA" id="ARBA00011255"/>
    </source>
</evidence>
<dbReference type="PANTHER" id="PTHR30288:SF0">
    <property type="entry name" value="FLAGELLAR HOOK-ASSOCIATED PROTEIN 2"/>
    <property type="match status" value="1"/>
</dbReference>
<dbReference type="RefSeq" id="WP_163611479.1">
    <property type="nucleotide sequence ID" value="NZ_JAAGWB010000035.1"/>
</dbReference>
<keyword evidence="9" id="KW-0282">Flagellum</keyword>
<comment type="caution">
    <text evidence="9">The sequence shown here is derived from an EMBL/GenBank/DDBJ whole genome shotgun (WGS) entry which is preliminary data.</text>
</comment>
<evidence type="ECO:0000256" key="4">
    <source>
        <dbReference type="ARBA" id="ARBA00023143"/>
    </source>
</evidence>
<comment type="subcellular location">
    <subcellularLocation>
        <location evidence="5">Secreted</location>
    </subcellularLocation>
    <subcellularLocation>
        <location evidence="5">Bacterial flagellum</location>
    </subcellularLocation>
</comment>
<keyword evidence="9" id="KW-0966">Cell projection</keyword>
<dbReference type="GO" id="GO:0009424">
    <property type="term" value="C:bacterial-type flagellum hook"/>
    <property type="evidence" value="ECO:0007669"/>
    <property type="project" value="UniProtKB-UniRule"/>
</dbReference>
<reference evidence="8 10" key="1">
    <citation type="submission" date="2020-01" db="EMBL/GenBank/DDBJ databases">
        <title>the WGS Modestobacter muralis CPCC 204518.</title>
        <authorList>
            <person name="Jiang Z."/>
        </authorList>
    </citation>
    <scope>NUCLEOTIDE SEQUENCE [LARGE SCALE GENOMIC DNA]</scope>
    <source>
        <strain evidence="8 10">DSM 100205</strain>
    </source>
</reference>
<comment type="subunit">
    <text evidence="2 5">Homopentamer.</text>
</comment>
<protein>
    <recommendedName>
        <fullName evidence="5">Flagellar hook-associated protein 2</fullName>
        <shortName evidence="5">HAP2</shortName>
    </recommendedName>
    <alternativeName>
        <fullName evidence="5">Flagellar cap protein</fullName>
    </alternativeName>
</protein>
<feature type="domain" description="Flagellar hook-associated protein 2 C-terminal" evidence="7">
    <location>
        <begin position="212"/>
        <end position="444"/>
    </location>
</feature>
<gene>
    <name evidence="9" type="primary">fliD</name>
    <name evidence="9" type="ORF">G3R41_12810</name>
    <name evidence="8" type="ORF">GCU67_12155</name>
</gene>
<evidence type="ECO:0000313" key="11">
    <source>
        <dbReference type="Proteomes" id="UP000471152"/>
    </source>
</evidence>
<dbReference type="InterPro" id="IPR040026">
    <property type="entry name" value="FliD"/>
</dbReference>
<dbReference type="GO" id="GO:0005576">
    <property type="term" value="C:extracellular region"/>
    <property type="evidence" value="ECO:0007669"/>
    <property type="project" value="UniProtKB-SubCell"/>
</dbReference>
<reference evidence="9 11" key="2">
    <citation type="submission" date="2020-02" db="EMBL/GenBank/DDBJ databases">
        <title>The WGS of Modestobacter muralis DSM 100205.</title>
        <authorList>
            <person name="Jiang Z."/>
        </authorList>
    </citation>
    <scope>NUCLEOTIDE SEQUENCE [LARGE SCALE GENOMIC DNA]</scope>
    <source>
        <strain evidence="9 11">DSM 100205</strain>
    </source>
</reference>
<dbReference type="InterPro" id="IPR010809">
    <property type="entry name" value="FliD_C"/>
</dbReference>
<comment type="function">
    <text evidence="5">Required for morphogenesis and for the elongation of the flagellar filament by facilitating polymerization of the flagellin monomers at the tip of growing filament. Forms a capping structure, which prevents flagellin subunits (transported through the central channel of the flagellum) from leaking out without polymerization at the distal end.</text>
</comment>
<dbReference type="EMBL" id="JAAGWB010000035">
    <property type="protein sequence ID" value="NEN51806.1"/>
    <property type="molecule type" value="Genomic_DNA"/>
</dbReference>
<dbReference type="Proteomes" id="UP000468828">
    <property type="component" value="Unassembled WGS sequence"/>
</dbReference>
<dbReference type="Pfam" id="PF07195">
    <property type="entry name" value="FliD_C"/>
    <property type="match status" value="1"/>
</dbReference>
<dbReference type="Proteomes" id="UP000471152">
    <property type="component" value="Unassembled WGS sequence"/>
</dbReference>
<name>A0A6P0HAE3_9ACTN</name>
<comment type="similarity">
    <text evidence="1 5">Belongs to the FliD family.</text>
</comment>
<evidence type="ECO:0000313" key="9">
    <source>
        <dbReference type="EMBL" id="NEN51806.1"/>
    </source>
</evidence>
<organism evidence="9 11">
    <name type="scientific">Modestobacter muralis</name>
    <dbReference type="NCBI Taxonomy" id="1608614"/>
    <lineage>
        <taxon>Bacteria</taxon>
        <taxon>Bacillati</taxon>
        <taxon>Actinomycetota</taxon>
        <taxon>Actinomycetes</taxon>
        <taxon>Geodermatophilales</taxon>
        <taxon>Geodermatophilaceae</taxon>
        <taxon>Modestobacter</taxon>
    </lineage>
</organism>
<feature type="domain" description="Flagellar hook-associated protein 2 N-terminal" evidence="6">
    <location>
        <begin position="9"/>
        <end position="105"/>
    </location>
</feature>
<keyword evidence="10" id="KW-1185">Reference proteome</keyword>
<evidence type="ECO:0000256" key="5">
    <source>
        <dbReference type="RuleBase" id="RU362066"/>
    </source>
</evidence>
<dbReference type="PANTHER" id="PTHR30288">
    <property type="entry name" value="FLAGELLAR CAP/ASSEMBLY PROTEIN FLID"/>
    <property type="match status" value="1"/>
</dbReference>
<accession>A0A6P0HAE3</accession>
<keyword evidence="5" id="KW-0964">Secreted</keyword>
<keyword evidence="4 5" id="KW-0975">Bacterial flagellum</keyword>
<evidence type="ECO:0000313" key="8">
    <source>
        <dbReference type="EMBL" id="NEK94918.1"/>
    </source>
</evidence>
<evidence type="ECO:0000256" key="3">
    <source>
        <dbReference type="ARBA" id="ARBA00023054"/>
    </source>
</evidence>
<dbReference type="GO" id="GO:0009421">
    <property type="term" value="C:bacterial-type flagellum filament cap"/>
    <property type="evidence" value="ECO:0007669"/>
    <property type="project" value="InterPro"/>
</dbReference>
<dbReference type="InterPro" id="IPR003481">
    <property type="entry name" value="FliD_N"/>
</dbReference>
<evidence type="ECO:0000256" key="1">
    <source>
        <dbReference type="ARBA" id="ARBA00009764"/>
    </source>
</evidence>
<dbReference type="GO" id="GO:0007155">
    <property type="term" value="P:cell adhesion"/>
    <property type="evidence" value="ECO:0007669"/>
    <property type="project" value="InterPro"/>
</dbReference>
<dbReference type="GO" id="GO:0071973">
    <property type="term" value="P:bacterial-type flagellum-dependent cell motility"/>
    <property type="evidence" value="ECO:0007669"/>
    <property type="project" value="TreeGrafter"/>
</dbReference>
<dbReference type="Pfam" id="PF02465">
    <property type="entry name" value="FliD_N"/>
    <property type="match status" value="1"/>
</dbReference>
<evidence type="ECO:0000259" key="7">
    <source>
        <dbReference type="Pfam" id="PF07195"/>
    </source>
</evidence>